<protein>
    <recommendedName>
        <fullName evidence="3">Aminoglycoside phosphotransferase domain-containing protein</fullName>
    </recommendedName>
</protein>
<reference evidence="1 2" key="1">
    <citation type="submission" date="2016-12" db="EMBL/GenBank/DDBJ databases">
        <title>The genomes of Aspergillus section Nigri reveals drivers in fungal speciation.</title>
        <authorList>
            <consortium name="DOE Joint Genome Institute"/>
            <person name="Vesth T.C."/>
            <person name="Nybo J."/>
            <person name="Theobald S."/>
            <person name="Brandl J."/>
            <person name="Frisvad J.C."/>
            <person name="Nielsen K.F."/>
            <person name="Lyhne E.K."/>
            <person name="Kogle M.E."/>
            <person name="Kuo A."/>
            <person name="Riley R."/>
            <person name="Clum A."/>
            <person name="Nolan M."/>
            <person name="Lipzen A."/>
            <person name="Salamov A."/>
            <person name="Henrissat B."/>
            <person name="Wiebenga A."/>
            <person name="De Vries R.P."/>
            <person name="Grigoriev I.V."/>
            <person name="Mortensen U.H."/>
            <person name="Andersen M.R."/>
            <person name="Baker S.E."/>
        </authorList>
    </citation>
    <scope>NUCLEOTIDE SEQUENCE [LARGE SCALE GENOMIC DNA]</scope>
    <source>
        <strain evidence="1 2">CBS 117.55</strain>
    </source>
</reference>
<name>A0A317VWE6_9EURO</name>
<keyword evidence="2" id="KW-1185">Reference proteome</keyword>
<evidence type="ECO:0000313" key="1">
    <source>
        <dbReference type="EMBL" id="PWY77337.1"/>
    </source>
</evidence>
<dbReference type="EMBL" id="MSFL01000018">
    <property type="protein sequence ID" value="PWY77337.1"/>
    <property type="molecule type" value="Genomic_DNA"/>
</dbReference>
<evidence type="ECO:0000313" key="2">
    <source>
        <dbReference type="Proteomes" id="UP000247233"/>
    </source>
</evidence>
<dbReference type="RefSeq" id="XP_025397910.1">
    <property type="nucleotide sequence ID" value="XM_025546721.1"/>
</dbReference>
<comment type="caution">
    <text evidence="1">The sequence shown here is derived from an EMBL/GenBank/DDBJ whole genome shotgun (WGS) entry which is preliminary data.</text>
</comment>
<sequence>MASQTWFPKHLVSPNLKIKLDRKEWIMMEKLSEHDFQKDENDLREGSDPSFSCIRLRCRSRDSGTPAFMRIYMQIPLAGAGIQLPQACSFIPDELTVLRTMTEHGCKHPPLLLDCKEASQDESGLVRGGFITWIVYEIVPGVRLGDVTGADRFWNLRREERREIQKALPEAYGKMISNGFYPAFEGADNLVWDSVNKHLYFVGFRLCNEAVPPCDKWRPGLYAVFSVAKPPSGSHWYLPTWDGNMRGWEW</sequence>
<dbReference type="VEuPathDB" id="FungiDB:BO70DRAFT_397628"/>
<gene>
    <name evidence="1" type="ORF">BO70DRAFT_397628</name>
</gene>
<accession>A0A317VWE6</accession>
<evidence type="ECO:0008006" key="3">
    <source>
        <dbReference type="Google" id="ProtNLM"/>
    </source>
</evidence>
<dbReference type="AlphaFoldDB" id="A0A317VWE6"/>
<dbReference type="OrthoDB" id="4207132at2759"/>
<dbReference type="Proteomes" id="UP000247233">
    <property type="component" value="Unassembled WGS sequence"/>
</dbReference>
<proteinExistence type="predicted"/>
<organism evidence="1 2">
    <name type="scientific">Aspergillus heteromorphus CBS 117.55</name>
    <dbReference type="NCBI Taxonomy" id="1448321"/>
    <lineage>
        <taxon>Eukaryota</taxon>
        <taxon>Fungi</taxon>
        <taxon>Dikarya</taxon>
        <taxon>Ascomycota</taxon>
        <taxon>Pezizomycotina</taxon>
        <taxon>Eurotiomycetes</taxon>
        <taxon>Eurotiomycetidae</taxon>
        <taxon>Eurotiales</taxon>
        <taxon>Aspergillaceae</taxon>
        <taxon>Aspergillus</taxon>
        <taxon>Aspergillus subgen. Circumdati</taxon>
    </lineage>
</organism>
<dbReference type="GeneID" id="37068958"/>
<dbReference type="STRING" id="1448321.A0A317VWE6"/>